<reference evidence="1 2" key="1">
    <citation type="submission" date="2016-10" db="EMBL/GenBank/DDBJ databases">
        <authorList>
            <person name="de Groot N.N."/>
        </authorList>
    </citation>
    <scope>NUCLEOTIDE SEQUENCE [LARGE SCALE GENOMIC DNA]</scope>
    <source>
        <strain evidence="1 2">DSM 44778</strain>
    </source>
</reference>
<dbReference type="SUPFAM" id="SSF53474">
    <property type="entry name" value="alpha/beta-Hydrolases"/>
    <property type="match status" value="1"/>
</dbReference>
<dbReference type="EMBL" id="FORR01000033">
    <property type="protein sequence ID" value="SFJ89712.1"/>
    <property type="molecule type" value="Genomic_DNA"/>
</dbReference>
<dbReference type="InterPro" id="IPR029058">
    <property type="entry name" value="AB_hydrolase_fold"/>
</dbReference>
<dbReference type="OrthoDB" id="9803578at2"/>
<dbReference type="AlphaFoldDB" id="A0A1I3V3L5"/>
<gene>
    <name evidence="1" type="ORF">SAMN05421852_13310</name>
</gene>
<sequence>MEQKQQKRIIKRESIQSQYLLETKEILIYLPPGYDETVTYPGLILHDGTDYFNLGRIATQASQMIINGEIIPLIMVAVPVNKEVRTAEYSPLGHRNQEHQQFIVEELLPLLKERYPIDLSPQGLVIGGSSLGGTASLHLALRYPQHFVKVLSQSGAFLEATTEQIIQSPSLSYLTIYQSIGLSETAVSTHMGSLDLVTRNREIHRLLQEKHAHVHYREKEGDHTWGLWQKDLPEALTFFFGKDQPVNELAR</sequence>
<name>A0A1I3V3L5_9BACL</name>
<dbReference type="PANTHER" id="PTHR48098">
    <property type="entry name" value="ENTEROCHELIN ESTERASE-RELATED"/>
    <property type="match status" value="1"/>
</dbReference>
<protein>
    <submittedName>
        <fullName evidence="1">Enterochelin esterase</fullName>
    </submittedName>
</protein>
<dbReference type="InterPro" id="IPR000801">
    <property type="entry name" value="Esterase-like"/>
</dbReference>
<dbReference type="Proteomes" id="UP000199545">
    <property type="component" value="Unassembled WGS sequence"/>
</dbReference>
<keyword evidence="2" id="KW-1185">Reference proteome</keyword>
<dbReference type="PANTHER" id="PTHR48098:SF3">
    <property type="entry name" value="IRON(III) ENTEROBACTIN ESTERASE"/>
    <property type="match status" value="1"/>
</dbReference>
<evidence type="ECO:0000313" key="1">
    <source>
        <dbReference type="EMBL" id="SFJ89712.1"/>
    </source>
</evidence>
<dbReference type="STRING" id="46223.SAMN05421852_13310"/>
<organism evidence="1 2">
    <name type="scientific">Thermoflavimicrobium dichotomicum</name>
    <dbReference type="NCBI Taxonomy" id="46223"/>
    <lineage>
        <taxon>Bacteria</taxon>
        <taxon>Bacillati</taxon>
        <taxon>Bacillota</taxon>
        <taxon>Bacilli</taxon>
        <taxon>Bacillales</taxon>
        <taxon>Thermoactinomycetaceae</taxon>
        <taxon>Thermoflavimicrobium</taxon>
    </lineage>
</organism>
<evidence type="ECO:0000313" key="2">
    <source>
        <dbReference type="Proteomes" id="UP000199545"/>
    </source>
</evidence>
<accession>A0A1I3V3L5</accession>
<dbReference type="InterPro" id="IPR050583">
    <property type="entry name" value="Mycobacterial_A85_antigen"/>
</dbReference>
<dbReference type="Gene3D" id="3.40.50.1820">
    <property type="entry name" value="alpha/beta hydrolase"/>
    <property type="match status" value="1"/>
</dbReference>
<dbReference type="Pfam" id="PF00756">
    <property type="entry name" value="Esterase"/>
    <property type="match status" value="1"/>
</dbReference>
<proteinExistence type="predicted"/>
<dbReference type="RefSeq" id="WP_093231707.1">
    <property type="nucleotide sequence ID" value="NZ_FORR01000033.1"/>
</dbReference>